<reference evidence="2 3" key="1">
    <citation type="submission" date="2023-05" db="EMBL/GenBank/DDBJ databases">
        <title>A 100% complete, gapless, phased diploid assembly of the Scenedesmus obliquus UTEX 3031 genome.</title>
        <authorList>
            <person name="Biondi T.C."/>
            <person name="Hanschen E.R."/>
            <person name="Kwon T."/>
            <person name="Eng W."/>
            <person name="Kruse C.P.S."/>
            <person name="Koehler S.I."/>
            <person name="Kunde Y."/>
            <person name="Gleasner C.D."/>
            <person name="You Mak K.T."/>
            <person name="Polle J."/>
            <person name="Hovde B.T."/>
            <person name="Starkenburg S.R."/>
        </authorList>
    </citation>
    <scope>NUCLEOTIDE SEQUENCE [LARGE SCALE GENOMIC DNA]</scope>
    <source>
        <strain evidence="2 3">DOE0152z</strain>
    </source>
</reference>
<dbReference type="EMBL" id="CP126219">
    <property type="protein sequence ID" value="WIA20998.1"/>
    <property type="molecule type" value="Genomic_DNA"/>
</dbReference>
<dbReference type="Proteomes" id="UP001244341">
    <property type="component" value="Chromosome 12b"/>
</dbReference>
<protein>
    <submittedName>
        <fullName evidence="2">Uncharacterized protein</fullName>
    </submittedName>
</protein>
<gene>
    <name evidence="2" type="ORF">OEZ85_005334</name>
</gene>
<accession>A0ABY8UHJ9</accession>
<sequence>MYRGRLLNAAAQTGERVAFRVSEKAGIQQATLTVGSKEHHFVGNPVAKQTLLRLTTSEDDNGGVVASITHKLHQRKELHNSDIGAKLRASKANQANSRPQTQMLLDKPVALQQTSGRAGPGHYRSVTPPAASQRASAGWQQQQQQRPSTPPPNLSHGKGSHGNC</sequence>
<keyword evidence="3" id="KW-1185">Reference proteome</keyword>
<proteinExistence type="predicted"/>
<evidence type="ECO:0000313" key="3">
    <source>
        <dbReference type="Proteomes" id="UP001244341"/>
    </source>
</evidence>
<evidence type="ECO:0000313" key="2">
    <source>
        <dbReference type="EMBL" id="WIA20998.1"/>
    </source>
</evidence>
<name>A0ABY8UHJ9_TETOB</name>
<organism evidence="2 3">
    <name type="scientific">Tetradesmus obliquus</name>
    <name type="common">Green alga</name>
    <name type="synonym">Acutodesmus obliquus</name>
    <dbReference type="NCBI Taxonomy" id="3088"/>
    <lineage>
        <taxon>Eukaryota</taxon>
        <taxon>Viridiplantae</taxon>
        <taxon>Chlorophyta</taxon>
        <taxon>core chlorophytes</taxon>
        <taxon>Chlorophyceae</taxon>
        <taxon>CS clade</taxon>
        <taxon>Sphaeropleales</taxon>
        <taxon>Scenedesmaceae</taxon>
        <taxon>Tetradesmus</taxon>
    </lineage>
</organism>
<feature type="region of interest" description="Disordered" evidence="1">
    <location>
        <begin position="113"/>
        <end position="164"/>
    </location>
</feature>
<evidence type="ECO:0000256" key="1">
    <source>
        <dbReference type="SAM" id="MobiDB-lite"/>
    </source>
</evidence>